<reference evidence="4" key="1">
    <citation type="submission" date="2011-07" db="EMBL/GenBank/DDBJ databases">
        <title>Divergent evolution of antigenic variation in African trypanosomes.</title>
        <authorList>
            <person name="Jackson A.P."/>
            <person name="Berry A."/>
            <person name="Allison H.C."/>
            <person name="Burton P."/>
            <person name="Anderson J."/>
            <person name="Aslett M."/>
            <person name="Brown R."/>
            <person name="Corton N."/>
            <person name="Harris D."/>
            <person name="Hauser H."/>
            <person name="Gamble J."/>
            <person name="Gilderthorp R."/>
            <person name="McQuillan J."/>
            <person name="Quail M.A."/>
            <person name="Sanders M."/>
            <person name="Van Tonder A."/>
            <person name="Ginger M.L."/>
            <person name="Donelson J.E."/>
            <person name="Field M.C."/>
            <person name="Barry J.D."/>
            <person name="Berriman M."/>
            <person name="Hertz-Fowler C."/>
        </authorList>
    </citation>
    <scope>NUCLEOTIDE SEQUENCE [LARGE SCALE GENOMIC DNA]</scope>
    <source>
        <strain evidence="4">IL3000</strain>
    </source>
</reference>
<feature type="region of interest" description="Disordered" evidence="1">
    <location>
        <begin position="50"/>
        <end position="75"/>
    </location>
</feature>
<protein>
    <submittedName>
        <fullName evidence="3">WGS project CAEQ00000000 data, annotated contig 1676</fullName>
    </submittedName>
</protein>
<evidence type="ECO:0000256" key="1">
    <source>
        <dbReference type="SAM" id="MobiDB-lite"/>
    </source>
</evidence>
<dbReference type="VEuPathDB" id="TriTrypDB:TcIL3000_0_40730"/>
<dbReference type="GO" id="GO:0061733">
    <property type="term" value="F:protein-lysine-acetyltransferase activity"/>
    <property type="evidence" value="ECO:0007669"/>
    <property type="project" value="TreeGrafter"/>
</dbReference>
<keyword evidence="4" id="KW-1185">Reference proteome</keyword>
<gene>
    <name evidence="3" type="ORF">TCIL3000_0_40730</name>
</gene>
<reference evidence="3 4" key="2">
    <citation type="journal article" date="2012" name="Proc. Natl. Acad. Sci. U.S.A.">
        <title>Antigenic diversity is generated by distinct evolutionary mechanisms in African trypanosome species.</title>
        <authorList>
            <person name="Jackson A.P."/>
            <person name="Berry A."/>
            <person name="Aslett M."/>
            <person name="Allison H.C."/>
            <person name="Burton P."/>
            <person name="Vavrova-Anderson J."/>
            <person name="Brown R."/>
            <person name="Browne H."/>
            <person name="Corton N."/>
            <person name="Hauser H."/>
            <person name="Gamble J."/>
            <person name="Gilderthorp R."/>
            <person name="Marcello L."/>
            <person name="McQuillan J."/>
            <person name="Otto T.D."/>
            <person name="Quail M.A."/>
            <person name="Sanders M.J."/>
            <person name="van Tonder A."/>
            <person name="Ginger M.L."/>
            <person name="Field M.C."/>
            <person name="Barry J.D."/>
            <person name="Hertz-Fowler C."/>
            <person name="Berriman M."/>
        </authorList>
    </citation>
    <scope>NUCLEOTIDE SEQUENCE [LARGE SCALE GENOMIC DNA]</scope>
    <source>
        <strain evidence="3 4">IL3000</strain>
    </source>
</reference>
<dbReference type="AlphaFoldDB" id="F9W7Y4"/>
<dbReference type="GO" id="GO:0005634">
    <property type="term" value="C:nucleus"/>
    <property type="evidence" value="ECO:0007669"/>
    <property type="project" value="TreeGrafter"/>
</dbReference>
<dbReference type="PANTHER" id="PTHR45884:SF2">
    <property type="entry name" value="N-ACETYLTRANSFERASE ECO"/>
    <property type="match status" value="1"/>
</dbReference>
<name>F9W7Y4_TRYCI</name>
<dbReference type="Pfam" id="PF13880">
    <property type="entry name" value="Acetyltransf_13"/>
    <property type="match status" value="1"/>
</dbReference>
<organism evidence="3 4">
    <name type="scientific">Trypanosoma congolense (strain IL3000)</name>
    <dbReference type="NCBI Taxonomy" id="1068625"/>
    <lineage>
        <taxon>Eukaryota</taxon>
        <taxon>Discoba</taxon>
        <taxon>Euglenozoa</taxon>
        <taxon>Kinetoplastea</taxon>
        <taxon>Metakinetoplastina</taxon>
        <taxon>Trypanosomatida</taxon>
        <taxon>Trypanosomatidae</taxon>
        <taxon>Trypanosoma</taxon>
        <taxon>Nannomonas</taxon>
    </lineage>
</organism>
<feature type="domain" description="N-acetyltransferase ESCO acetyl-transferase" evidence="2">
    <location>
        <begin position="257"/>
        <end position="324"/>
    </location>
</feature>
<evidence type="ECO:0000313" key="3">
    <source>
        <dbReference type="EMBL" id="CCD13306.1"/>
    </source>
</evidence>
<evidence type="ECO:0000313" key="4">
    <source>
        <dbReference type="Proteomes" id="UP000000702"/>
    </source>
</evidence>
<dbReference type="Proteomes" id="UP000000702">
    <property type="component" value="Unassembled WGS sequence"/>
</dbReference>
<dbReference type="PANTHER" id="PTHR45884">
    <property type="entry name" value="N-ACETYLTRANSFERASE ECO"/>
    <property type="match status" value="1"/>
</dbReference>
<dbReference type="OMA" id="THIGDVW"/>
<comment type="caution">
    <text evidence="3">The sequence shown here is derived from an EMBL/GenBank/DDBJ whole genome shotgun (WGS) entry which is preliminary data.</text>
</comment>
<accession>F9W7Y4</accession>
<dbReference type="GO" id="GO:0007064">
    <property type="term" value="P:mitotic sister chromatid cohesion"/>
    <property type="evidence" value="ECO:0007669"/>
    <property type="project" value="TreeGrafter"/>
</dbReference>
<proteinExistence type="predicted"/>
<evidence type="ECO:0000259" key="2">
    <source>
        <dbReference type="Pfam" id="PF13880"/>
    </source>
</evidence>
<dbReference type="GO" id="GO:0000785">
    <property type="term" value="C:chromatin"/>
    <property type="evidence" value="ECO:0007669"/>
    <property type="project" value="TreeGrafter"/>
</dbReference>
<sequence>MNSFLSTFCIPRSSRLRPAPAAAGPLQVLRPSHIAEHCCHGRMRGSTVPDGGSPAFGGLSGTRRGKRARQSNADEAGGCGVSLARDVVFKLPRGKLSKWLNSPPCCLCDVRPSSASYSNNALPVQCATIPGFFAPSSASAACKPRLRCVLQRALAEVRQEMGSVDNIPSDSLLVIATPSEEQTPGLCESAGFGNARALLGLCVARELSMAYRLHCEPSLEPDKRETCGSGAPRLEEECCHGWEKCAMRVGDTRCVGSAFCGVQLVWVAEQYRRSGVANALVDVARRHVSYGFDVPACQVAFSEPTTLGALFARRYSGRPDFLIF</sequence>
<dbReference type="InterPro" id="IPR028009">
    <property type="entry name" value="ESCO_Acetyltransf_dom"/>
</dbReference>
<dbReference type="EMBL" id="CAEQ01001104">
    <property type="protein sequence ID" value="CCD13306.1"/>
    <property type="molecule type" value="Genomic_DNA"/>
</dbReference>